<dbReference type="Proteomes" id="UP001163321">
    <property type="component" value="Chromosome 3"/>
</dbReference>
<organism evidence="1 2">
    <name type="scientific">Peronosclerospora sorghi</name>
    <dbReference type="NCBI Taxonomy" id="230839"/>
    <lineage>
        <taxon>Eukaryota</taxon>
        <taxon>Sar</taxon>
        <taxon>Stramenopiles</taxon>
        <taxon>Oomycota</taxon>
        <taxon>Peronosporomycetes</taxon>
        <taxon>Peronosporales</taxon>
        <taxon>Peronosporaceae</taxon>
        <taxon>Peronosclerospora</taxon>
    </lineage>
</organism>
<accession>A0ACC0W967</accession>
<comment type="caution">
    <text evidence="1">The sequence shown here is derived from an EMBL/GenBank/DDBJ whole genome shotgun (WGS) entry which is preliminary data.</text>
</comment>
<dbReference type="EMBL" id="CM047582">
    <property type="protein sequence ID" value="KAI9915368.1"/>
    <property type="molecule type" value="Genomic_DNA"/>
</dbReference>
<evidence type="ECO:0000313" key="2">
    <source>
        <dbReference type="Proteomes" id="UP001163321"/>
    </source>
</evidence>
<gene>
    <name evidence="1" type="ORF">PsorP6_007818</name>
</gene>
<name>A0ACC0W967_9STRA</name>
<keyword evidence="2" id="KW-1185">Reference proteome</keyword>
<proteinExistence type="predicted"/>
<evidence type="ECO:0000313" key="1">
    <source>
        <dbReference type="EMBL" id="KAI9915368.1"/>
    </source>
</evidence>
<sequence>MPPKRKANLQVYSERLLRLNYKVPTTCSVLDVRKNQALSLSFSPFKAAKRFLIPATPIRER</sequence>
<reference evidence="1 2" key="1">
    <citation type="journal article" date="2022" name="bioRxiv">
        <title>The genome of the oomycete Peronosclerospora sorghi, a cosmopolitan pathogen of maize and sorghum, is inflated with dispersed pseudogenes.</title>
        <authorList>
            <person name="Fletcher K."/>
            <person name="Martin F."/>
            <person name="Isakeit T."/>
            <person name="Cavanaugh K."/>
            <person name="Magill C."/>
            <person name="Michelmore R."/>
        </authorList>
    </citation>
    <scope>NUCLEOTIDE SEQUENCE [LARGE SCALE GENOMIC DNA]</scope>
    <source>
        <strain evidence="1">P6</strain>
    </source>
</reference>
<protein>
    <submittedName>
        <fullName evidence="1">Uncharacterized protein</fullName>
    </submittedName>
</protein>